<keyword evidence="1" id="KW-0812">Transmembrane</keyword>
<dbReference type="EMBL" id="JABBFW010000014">
    <property type="protein sequence ID" value="NML17027.1"/>
    <property type="molecule type" value="Genomic_DNA"/>
</dbReference>
<keyword evidence="1" id="KW-0472">Membrane</keyword>
<proteinExistence type="predicted"/>
<dbReference type="AlphaFoldDB" id="A0A848FA30"/>
<protein>
    <submittedName>
        <fullName evidence="2">Uncharacterized protein</fullName>
    </submittedName>
</protein>
<keyword evidence="3" id="KW-1185">Reference proteome</keyword>
<dbReference type="RefSeq" id="WP_169161925.1">
    <property type="nucleotide sequence ID" value="NZ_JABBFW010000014.1"/>
</dbReference>
<gene>
    <name evidence="2" type="ORF">HHL10_18760</name>
</gene>
<feature type="transmembrane region" description="Helical" evidence="1">
    <location>
        <begin position="16"/>
        <end position="35"/>
    </location>
</feature>
<accession>A0A848FA30</accession>
<organism evidence="2 3">
    <name type="scientific">Azohydromonas caseinilytica</name>
    <dbReference type="NCBI Taxonomy" id="2728836"/>
    <lineage>
        <taxon>Bacteria</taxon>
        <taxon>Pseudomonadati</taxon>
        <taxon>Pseudomonadota</taxon>
        <taxon>Betaproteobacteria</taxon>
        <taxon>Burkholderiales</taxon>
        <taxon>Sphaerotilaceae</taxon>
        <taxon>Azohydromonas</taxon>
    </lineage>
</organism>
<evidence type="ECO:0000256" key="1">
    <source>
        <dbReference type="SAM" id="Phobius"/>
    </source>
</evidence>
<evidence type="ECO:0000313" key="3">
    <source>
        <dbReference type="Proteomes" id="UP000574067"/>
    </source>
</evidence>
<evidence type="ECO:0000313" key="2">
    <source>
        <dbReference type="EMBL" id="NML17027.1"/>
    </source>
</evidence>
<dbReference type="Proteomes" id="UP000574067">
    <property type="component" value="Unassembled WGS sequence"/>
</dbReference>
<sequence length="70" mass="8047">MDLDTSKWSLKEIVELLNLLVLACILAYFIVRFLSNLQAAWSKRKPGDGPLDVLKIIQEERDLYASKPEK</sequence>
<comment type="caution">
    <text evidence="2">The sequence shown here is derived from an EMBL/GenBank/DDBJ whole genome shotgun (WGS) entry which is preliminary data.</text>
</comment>
<keyword evidence="1" id="KW-1133">Transmembrane helix</keyword>
<name>A0A848FA30_9BURK</name>
<reference evidence="2 3" key="1">
    <citation type="submission" date="2020-04" db="EMBL/GenBank/DDBJ databases">
        <title>Azohydromonas sp. isolated from soil.</title>
        <authorList>
            <person name="Dahal R.H."/>
        </authorList>
    </citation>
    <scope>NUCLEOTIDE SEQUENCE [LARGE SCALE GENOMIC DNA]</scope>
    <source>
        <strain evidence="2 3">G-1-1-14</strain>
    </source>
</reference>